<feature type="non-terminal residue" evidence="3">
    <location>
        <position position="1"/>
    </location>
</feature>
<dbReference type="AlphaFoldDB" id="A0A7V0I9V7"/>
<dbReference type="GO" id="GO:0004781">
    <property type="term" value="F:sulfate adenylyltransferase (ATP) activity"/>
    <property type="evidence" value="ECO:0007669"/>
    <property type="project" value="TreeGrafter"/>
</dbReference>
<sequence length="107" mass="12192">FSFMPIFTAFCFSDIAKIEVLLSKCSKNQLIEVYVNCPLQVCETRDKKGFYKKAKEGLIKEYTGVSSPYEPPKNPDIVIHSYKQSPLDCARQIISILEKRGIIKSIL</sequence>
<dbReference type="PANTHER" id="PTHR42700:SF3">
    <property type="entry name" value="BIFUNCTIONAL SAT_APS KINASE-RELATED"/>
    <property type="match status" value="1"/>
</dbReference>
<dbReference type="Pfam" id="PF01583">
    <property type="entry name" value="APS_kinase"/>
    <property type="match status" value="1"/>
</dbReference>
<name>A0A7V0I9V7_DESA2</name>
<accession>A0A7V0I9V7</accession>
<evidence type="ECO:0000313" key="3">
    <source>
        <dbReference type="EMBL" id="HDD35235.1"/>
    </source>
</evidence>
<comment type="caution">
    <text evidence="3">The sequence shown here is derived from an EMBL/GenBank/DDBJ whole genome shotgun (WGS) entry which is preliminary data.</text>
</comment>
<dbReference type="GO" id="GO:0010134">
    <property type="term" value="P:sulfate assimilation via adenylyl sulfate reduction"/>
    <property type="evidence" value="ECO:0007669"/>
    <property type="project" value="TreeGrafter"/>
</dbReference>
<dbReference type="Proteomes" id="UP000885706">
    <property type="component" value="Unassembled WGS sequence"/>
</dbReference>
<dbReference type="GO" id="GO:0005737">
    <property type="term" value="C:cytoplasm"/>
    <property type="evidence" value="ECO:0007669"/>
    <property type="project" value="TreeGrafter"/>
</dbReference>
<dbReference type="InterPro" id="IPR027417">
    <property type="entry name" value="P-loop_NTPase"/>
</dbReference>
<keyword evidence="1 3" id="KW-0808">Transferase</keyword>
<dbReference type="SUPFAM" id="SSF52540">
    <property type="entry name" value="P-loop containing nucleoside triphosphate hydrolases"/>
    <property type="match status" value="1"/>
</dbReference>
<organism evidence="3">
    <name type="scientific">Desulfofervidus auxilii</name>
    <dbReference type="NCBI Taxonomy" id="1621989"/>
    <lineage>
        <taxon>Bacteria</taxon>
        <taxon>Pseudomonadati</taxon>
        <taxon>Thermodesulfobacteriota</taxon>
        <taxon>Candidatus Desulfofervidia</taxon>
        <taxon>Candidatus Desulfofervidales</taxon>
        <taxon>Candidatus Desulfofervidaceae</taxon>
        <taxon>Candidatus Desulfofervidus</taxon>
    </lineage>
</organism>
<gene>
    <name evidence="3" type="ORF">ENF30_00375</name>
</gene>
<reference evidence="3" key="1">
    <citation type="journal article" date="2020" name="mSystems">
        <title>Genome- and Community-Level Interaction Insights into Carbon Utilization and Element Cycling Functions of Hydrothermarchaeota in Hydrothermal Sediment.</title>
        <authorList>
            <person name="Zhou Z."/>
            <person name="Liu Y."/>
            <person name="Xu W."/>
            <person name="Pan J."/>
            <person name="Luo Z.H."/>
            <person name="Li M."/>
        </authorList>
    </citation>
    <scope>NUCLEOTIDE SEQUENCE [LARGE SCALE GENOMIC DNA]</scope>
    <source>
        <strain evidence="3">HyVt-113</strain>
    </source>
</reference>
<dbReference type="EC" id="2.7.1.25" evidence="3"/>
<dbReference type="PANTHER" id="PTHR42700">
    <property type="entry name" value="SULFATE ADENYLYLTRANSFERASE"/>
    <property type="match status" value="1"/>
</dbReference>
<protein>
    <submittedName>
        <fullName evidence="3">Adenylyl-sulfate kinase</fullName>
        <ecNumber evidence="3">2.7.1.25</ecNumber>
    </submittedName>
</protein>
<keyword evidence="3" id="KW-0418">Kinase</keyword>
<proteinExistence type="predicted"/>
<evidence type="ECO:0000259" key="2">
    <source>
        <dbReference type="Pfam" id="PF01583"/>
    </source>
</evidence>
<dbReference type="InterPro" id="IPR050512">
    <property type="entry name" value="Sulf_AdTrans/APS_kinase"/>
</dbReference>
<evidence type="ECO:0000256" key="1">
    <source>
        <dbReference type="ARBA" id="ARBA00022679"/>
    </source>
</evidence>
<dbReference type="GO" id="GO:0004020">
    <property type="term" value="F:adenylylsulfate kinase activity"/>
    <property type="evidence" value="ECO:0007669"/>
    <property type="project" value="UniProtKB-EC"/>
</dbReference>
<dbReference type="EMBL" id="DQWQ01000018">
    <property type="protein sequence ID" value="HDD35235.1"/>
    <property type="molecule type" value="Genomic_DNA"/>
</dbReference>
<dbReference type="InterPro" id="IPR059117">
    <property type="entry name" value="APS_kinase_dom"/>
</dbReference>
<feature type="domain" description="APS kinase" evidence="2">
    <location>
        <begin position="28"/>
        <end position="79"/>
    </location>
</feature>
<dbReference type="Gene3D" id="3.40.50.300">
    <property type="entry name" value="P-loop containing nucleotide triphosphate hydrolases"/>
    <property type="match status" value="1"/>
</dbReference>
<dbReference type="GO" id="GO:0019379">
    <property type="term" value="P:sulfate assimilation, phosphoadenylyl sulfate reduction by phosphoadenylyl-sulfate reductase (thioredoxin)"/>
    <property type="evidence" value="ECO:0007669"/>
    <property type="project" value="TreeGrafter"/>
</dbReference>